<accession>A0AAW1TFS8</accession>
<evidence type="ECO:0000313" key="1">
    <source>
        <dbReference type="EMBL" id="KAK9867331.1"/>
    </source>
</evidence>
<sequence length="225" mass="24759">MLVTDENQPHVRVLINVEEEWPRRNIRKSTRGHQIEEVLLTRMRAIAEAVKAHSSLPASETSSGDAQEPGNLASLAAVSKLMDGWGTLDLWILAKAAANDLKIWSLELTEWQSLLQSPQEQSSDLAVQRAAVAELPATTIAGPAAESSCPNLQLMAADTHRKMTMQVEGLSLMVNKATALLQLAEDKTAKLFATHHKVMFRSYPHVDSPLHLIRGFLGLRRTSSI</sequence>
<dbReference type="AlphaFoldDB" id="A0AAW1TFS8"/>
<evidence type="ECO:0000313" key="2">
    <source>
        <dbReference type="Proteomes" id="UP001485043"/>
    </source>
</evidence>
<organism evidence="1 2">
    <name type="scientific">Apatococcus fuscideae</name>
    <dbReference type="NCBI Taxonomy" id="2026836"/>
    <lineage>
        <taxon>Eukaryota</taxon>
        <taxon>Viridiplantae</taxon>
        <taxon>Chlorophyta</taxon>
        <taxon>core chlorophytes</taxon>
        <taxon>Trebouxiophyceae</taxon>
        <taxon>Chlorellales</taxon>
        <taxon>Chlorellaceae</taxon>
        <taxon>Apatococcus</taxon>
    </lineage>
</organism>
<dbReference type="EMBL" id="JALJOV010000093">
    <property type="protein sequence ID" value="KAK9867331.1"/>
    <property type="molecule type" value="Genomic_DNA"/>
</dbReference>
<gene>
    <name evidence="1" type="ORF">WJX84_000206</name>
</gene>
<name>A0AAW1TFS8_9CHLO</name>
<reference evidence="1 2" key="1">
    <citation type="journal article" date="2024" name="Nat. Commun.">
        <title>Phylogenomics reveals the evolutionary origins of lichenization in chlorophyte algae.</title>
        <authorList>
            <person name="Puginier C."/>
            <person name="Libourel C."/>
            <person name="Otte J."/>
            <person name="Skaloud P."/>
            <person name="Haon M."/>
            <person name="Grisel S."/>
            <person name="Petersen M."/>
            <person name="Berrin J.G."/>
            <person name="Delaux P.M."/>
            <person name="Dal Grande F."/>
            <person name="Keller J."/>
        </authorList>
    </citation>
    <scope>NUCLEOTIDE SEQUENCE [LARGE SCALE GENOMIC DNA]</scope>
    <source>
        <strain evidence="1 2">SAG 2523</strain>
    </source>
</reference>
<comment type="caution">
    <text evidence="1">The sequence shown here is derived from an EMBL/GenBank/DDBJ whole genome shotgun (WGS) entry which is preliminary data.</text>
</comment>
<proteinExistence type="predicted"/>
<dbReference type="Proteomes" id="UP001485043">
    <property type="component" value="Unassembled WGS sequence"/>
</dbReference>
<keyword evidence="2" id="KW-1185">Reference proteome</keyword>
<protein>
    <submittedName>
        <fullName evidence="1">Uncharacterized protein</fullName>
    </submittedName>
</protein>